<sequence length="179" mass="19828">MSLTFHRNTDGTTTGRNDGSGLTVTHVDAEEVKRRLYEDAGWEYTPPPPPVPPGFHRFCLMHEEFEAAGFADERYADLRARPPEGCVPADRGCLALECERPGRTLLDAVAGTVAEIRREYGLVMNSLGVEKPQEWLGDDRDGHPGKTVAQLMLMAAHRARLLGYGRRDLVRLIDATGVE</sequence>
<feature type="compositionally biased region" description="Low complexity" evidence="1">
    <location>
        <begin position="10"/>
        <end position="21"/>
    </location>
</feature>
<evidence type="ECO:0000313" key="3">
    <source>
        <dbReference type="Proteomes" id="UP001056374"/>
    </source>
</evidence>
<reference evidence="2" key="1">
    <citation type="submission" date="2022-06" db="EMBL/GenBank/DDBJ databases">
        <title>Complete genome sequence of soil microorganisms Streptomyces sp. Qhu-M197 isolated from Alpine meadows habitats on the Tibetan Plateau.</title>
        <authorList>
            <person name="Zhang B."/>
            <person name="Xiang X."/>
            <person name="Fan J."/>
        </authorList>
    </citation>
    <scope>NUCLEOTIDE SEQUENCE</scope>
    <source>
        <strain evidence="2">Qhu-M197</strain>
    </source>
</reference>
<dbReference type="Proteomes" id="UP001056374">
    <property type="component" value="Chromosome"/>
</dbReference>
<dbReference type="RefSeq" id="WP_252548515.1">
    <property type="nucleotide sequence ID" value="NZ_CP099468.1"/>
</dbReference>
<keyword evidence="3" id="KW-1185">Reference proteome</keyword>
<evidence type="ECO:0000256" key="1">
    <source>
        <dbReference type="SAM" id="MobiDB-lite"/>
    </source>
</evidence>
<evidence type="ECO:0000313" key="2">
    <source>
        <dbReference type="EMBL" id="USQ84406.1"/>
    </source>
</evidence>
<name>A0ABY4Z5Z6_9ACTN</name>
<protein>
    <submittedName>
        <fullName evidence="2">Uncharacterized protein</fullName>
    </submittedName>
</protein>
<proteinExistence type="predicted"/>
<gene>
    <name evidence="2" type="ORF">NFX46_11745</name>
</gene>
<dbReference type="EMBL" id="CP099468">
    <property type="protein sequence ID" value="USQ84406.1"/>
    <property type="molecule type" value="Genomic_DNA"/>
</dbReference>
<feature type="region of interest" description="Disordered" evidence="1">
    <location>
        <begin position="1"/>
        <end position="23"/>
    </location>
</feature>
<organism evidence="2 3">
    <name type="scientific">Streptomyces phaeoluteigriseus</name>
    <dbReference type="NCBI Taxonomy" id="114686"/>
    <lineage>
        <taxon>Bacteria</taxon>
        <taxon>Bacillati</taxon>
        <taxon>Actinomycetota</taxon>
        <taxon>Actinomycetes</taxon>
        <taxon>Kitasatosporales</taxon>
        <taxon>Streptomycetaceae</taxon>
        <taxon>Streptomyces</taxon>
        <taxon>Streptomyces aurantiacus group</taxon>
    </lineage>
</organism>
<accession>A0ABY4Z5Z6</accession>